<dbReference type="GO" id="GO:0005829">
    <property type="term" value="C:cytosol"/>
    <property type="evidence" value="ECO:0007669"/>
    <property type="project" value="TreeGrafter"/>
</dbReference>
<keyword evidence="3" id="KW-0378">Hydrolase</keyword>
<dbReference type="GO" id="GO:0016791">
    <property type="term" value="F:phosphatase activity"/>
    <property type="evidence" value="ECO:0007669"/>
    <property type="project" value="TreeGrafter"/>
</dbReference>
<dbReference type="PANTHER" id="PTHR10000:SF8">
    <property type="entry name" value="HAD SUPERFAMILY HYDROLASE-LIKE, TYPE 3"/>
    <property type="match status" value="1"/>
</dbReference>
<dbReference type="InterPro" id="IPR023214">
    <property type="entry name" value="HAD_sf"/>
</dbReference>
<dbReference type="Gene3D" id="3.40.50.1000">
    <property type="entry name" value="HAD superfamily/HAD-like"/>
    <property type="match status" value="1"/>
</dbReference>
<organism evidence="3 4">
    <name type="scientific">Mycoplasmopsis alligatoris A21JP2</name>
    <dbReference type="NCBI Taxonomy" id="747682"/>
    <lineage>
        <taxon>Bacteria</taxon>
        <taxon>Bacillati</taxon>
        <taxon>Mycoplasmatota</taxon>
        <taxon>Mycoplasmoidales</taxon>
        <taxon>Metamycoplasmataceae</taxon>
        <taxon>Mycoplasmopsis</taxon>
    </lineage>
</organism>
<dbReference type="SUPFAM" id="SSF56784">
    <property type="entry name" value="HAD-like"/>
    <property type="match status" value="1"/>
</dbReference>
<dbReference type="STRING" id="747682.MALL_0492"/>
<dbReference type="Pfam" id="PF08282">
    <property type="entry name" value="Hydrolase_3"/>
    <property type="match status" value="1"/>
</dbReference>
<gene>
    <name evidence="3" type="ORF">MALL_0492</name>
</gene>
<sequence>MKNSFIPKIIFLDLDGTLLDIREKHIREISQKNRDYLIELNKKIPVVISTGRGVNSVTDKIVSSIGQNRYIAWNGAQIVWDGQIVAKTAINQETVDEIFRDIFDEKITVIINSDAKNLAFASNVFYKLIMKFAKYNAKTYKDYKGGIETFKLLLWCPSKKKLNRIFDKWTKKYEGKLTVCISGKYNEFIEITAPNVTKGHAELRVCKYLGIDPKDAMHIGDSLNDASPKDKIGCLVALGNSVPELKAIADINTDIEFLNAGVARFLENHLK</sequence>
<dbReference type="GO" id="GO:0000287">
    <property type="term" value="F:magnesium ion binding"/>
    <property type="evidence" value="ECO:0007669"/>
    <property type="project" value="TreeGrafter"/>
</dbReference>
<dbReference type="NCBIfam" id="TIGR01484">
    <property type="entry name" value="HAD-SF-IIB"/>
    <property type="match status" value="1"/>
</dbReference>
<dbReference type="OrthoDB" id="400219at2"/>
<evidence type="ECO:0000256" key="1">
    <source>
        <dbReference type="ARBA" id="ARBA00001946"/>
    </source>
</evidence>
<dbReference type="Proteomes" id="UP000004757">
    <property type="component" value="Unassembled WGS sequence"/>
</dbReference>
<comment type="cofactor">
    <cofactor evidence="1">
        <name>Mg(2+)</name>
        <dbReference type="ChEBI" id="CHEBI:18420"/>
    </cofactor>
</comment>
<dbReference type="PANTHER" id="PTHR10000">
    <property type="entry name" value="PHOSPHOSERINE PHOSPHATASE"/>
    <property type="match status" value="1"/>
</dbReference>
<dbReference type="EMBL" id="ADNC01000027">
    <property type="protein sequence ID" value="EFF41157.1"/>
    <property type="molecule type" value="Genomic_DNA"/>
</dbReference>
<dbReference type="NCBIfam" id="TIGR00099">
    <property type="entry name" value="Cof-subfamily"/>
    <property type="match status" value="1"/>
</dbReference>
<dbReference type="InterPro" id="IPR000150">
    <property type="entry name" value="Cof"/>
</dbReference>
<evidence type="ECO:0000313" key="3">
    <source>
        <dbReference type="EMBL" id="EFF41157.1"/>
    </source>
</evidence>
<dbReference type="Gene3D" id="3.30.1240.10">
    <property type="match status" value="1"/>
</dbReference>
<dbReference type="RefSeq" id="WP_005683771.1">
    <property type="nucleotide sequence ID" value="NZ_ADNC01000027.1"/>
</dbReference>
<proteinExistence type="inferred from homology"/>
<dbReference type="AlphaFoldDB" id="D4XWD8"/>
<comment type="caution">
    <text evidence="3">The sequence shown here is derived from an EMBL/GenBank/DDBJ whole genome shotgun (WGS) entry which is preliminary data.</text>
</comment>
<name>D4XWD8_9BACT</name>
<evidence type="ECO:0000256" key="2">
    <source>
        <dbReference type="ARBA" id="ARBA00034778"/>
    </source>
</evidence>
<reference evidence="3 4" key="1">
    <citation type="submission" date="2010-03" db="EMBL/GenBank/DDBJ databases">
        <authorList>
            <person name="Glass J.I."/>
            <person name="Benders G.A."/>
            <person name="Durkin A.S."/>
            <person name="Farmerie W.G."/>
            <person name="Hlavinka K."/>
            <person name="Hostetler J."/>
            <person name="Jackson J."/>
            <person name="May M.A."/>
            <person name="Miller R.H."/>
            <person name="Paralanov V."/>
            <person name="Radune D."/>
            <person name="Szczypinski B."/>
            <person name="Brown D.R."/>
        </authorList>
    </citation>
    <scope>NUCLEOTIDE SEQUENCE [LARGE SCALE GENOMIC DNA]</scope>
    <source>
        <strain evidence="3 4">A21JP2</strain>
    </source>
</reference>
<dbReference type="InterPro" id="IPR006379">
    <property type="entry name" value="HAD-SF_hydro_IIB"/>
</dbReference>
<evidence type="ECO:0000313" key="4">
    <source>
        <dbReference type="Proteomes" id="UP000004757"/>
    </source>
</evidence>
<dbReference type="InterPro" id="IPR036412">
    <property type="entry name" value="HAD-like_sf"/>
</dbReference>
<dbReference type="eggNOG" id="COG0561">
    <property type="taxonomic scope" value="Bacteria"/>
</dbReference>
<keyword evidence="4" id="KW-1185">Reference proteome</keyword>
<comment type="similarity">
    <text evidence="2">Belongs to the HAD-like hydrolase superfamily. Cof family.</text>
</comment>
<accession>D4XWD8</accession>
<protein>
    <submittedName>
        <fullName evidence="3">Cof-like hydrolase</fullName>
    </submittedName>
</protein>